<name>A0AA39N5Z6_ARMTA</name>
<comment type="caution">
    <text evidence="1">The sequence shown here is derived from an EMBL/GenBank/DDBJ whole genome shotgun (WGS) entry which is preliminary data.</text>
</comment>
<evidence type="ECO:0008006" key="3">
    <source>
        <dbReference type="Google" id="ProtNLM"/>
    </source>
</evidence>
<gene>
    <name evidence="1" type="ORF">EV420DRAFT_1539702</name>
</gene>
<dbReference type="GeneID" id="85356601"/>
<evidence type="ECO:0000313" key="1">
    <source>
        <dbReference type="EMBL" id="KAK0459346.1"/>
    </source>
</evidence>
<dbReference type="SUPFAM" id="SSF51735">
    <property type="entry name" value="NAD(P)-binding Rossmann-fold domains"/>
    <property type="match status" value="1"/>
</dbReference>
<organism evidence="1 2">
    <name type="scientific">Armillaria tabescens</name>
    <name type="common">Ringless honey mushroom</name>
    <name type="synonym">Agaricus tabescens</name>
    <dbReference type="NCBI Taxonomy" id="1929756"/>
    <lineage>
        <taxon>Eukaryota</taxon>
        <taxon>Fungi</taxon>
        <taxon>Dikarya</taxon>
        <taxon>Basidiomycota</taxon>
        <taxon>Agaricomycotina</taxon>
        <taxon>Agaricomycetes</taxon>
        <taxon>Agaricomycetidae</taxon>
        <taxon>Agaricales</taxon>
        <taxon>Marasmiineae</taxon>
        <taxon>Physalacriaceae</taxon>
        <taxon>Desarmillaria</taxon>
    </lineage>
</organism>
<reference evidence="1" key="1">
    <citation type="submission" date="2023-06" db="EMBL/GenBank/DDBJ databases">
        <authorList>
            <consortium name="Lawrence Berkeley National Laboratory"/>
            <person name="Ahrendt S."/>
            <person name="Sahu N."/>
            <person name="Indic B."/>
            <person name="Wong-Bajracharya J."/>
            <person name="Merenyi Z."/>
            <person name="Ke H.-M."/>
            <person name="Monk M."/>
            <person name="Kocsube S."/>
            <person name="Drula E."/>
            <person name="Lipzen A."/>
            <person name="Balint B."/>
            <person name="Henrissat B."/>
            <person name="Andreopoulos B."/>
            <person name="Martin F.M."/>
            <person name="Harder C.B."/>
            <person name="Rigling D."/>
            <person name="Ford K.L."/>
            <person name="Foster G.D."/>
            <person name="Pangilinan J."/>
            <person name="Papanicolaou A."/>
            <person name="Barry K."/>
            <person name="LaButti K."/>
            <person name="Viragh M."/>
            <person name="Koriabine M."/>
            <person name="Yan M."/>
            <person name="Riley R."/>
            <person name="Champramary S."/>
            <person name="Plett K.L."/>
            <person name="Tsai I.J."/>
            <person name="Slot J."/>
            <person name="Sipos G."/>
            <person name="Plett J."/>
            <person name="Nagy L.G."/>
            <person name="Grigoriev I.V."/>
        </authorList>
    </citation>
    <scope>NUCLEOTIDE SEQUENCE</scope>
    <source>
        <strain evidence="1">CCBAS 213</strain>
    </source>
</reference>
<keyword evidence="2" id="KW-1185">Reference proteome</keyword>
<evidence type="ECO:0000313" key="2">
    <source>
        <dbReference type="Proteomes" id="UP001175211"/>
    </source>
</evidence>
<dbReference type="EMBL" id="JAUEPS010000015">
    <property type="protein sequence ID" value="KAK0459346.1"/>
    <property type="molecule type" value="Genomic_DNA"/>
</dbReference>
<sequence>MLDTLHNICTLSKQAWFSGKPRWTPAQMPDLGGKVVIVTGSSSRIGKEIVRELLPYNAKAYLAARNPEKTGNFIEELTKATGKTAIFLSLNL</sequence>
<accession>A0AA39N5Z6</accession>
<protein>
    <recommendedName>
        <fullName evidence="3">NAD(P)-binding protein</fullName>
    </recommendedName>
</protein>
<dbReference type="Pfam" id="PF00106">
    <property type="entry name" value="adh_short"/>
    <property type="match status" value="1"/>
</dbReference>
<proteinExistence type="predicted"/>
<dbReference type="Proteomes" id="UP001175211">
    <property type="component" value="Unassembled WGS sequence"/>
</dbReference>
<dbReference type="RefSeq" id="XP_060331572.1">
    <property type="nucleotide sequence ID" value="XM_060473053.1"/>
</dbReference>
<dbReference type="InterPro" id="IPR036291">
    <property type="entry name" value="NAD(P)-bd_dom_sf"/>
</dbReference>
<dbReference type="AlphaFoldDB" id="A0AA39N5Z6"/>
<dbReference type="Gene3D" id="3.40.50.720">
    <property type="entry name" value="NAD(P)-binding Rossmann-like Domain"/>
    <property type="match status" value="1"/>
</dbReference>
<dbReference type="InterPro" id="IPR002347">
    <property type="entry name" value="SDR_fam"/>
</dbReference>